<sequence length="283" mass="31551">MQAIIWDILSNINADYRLAKDLPKSLPVAVYFLSRQVHVLVVFVVLLQLADWSKELQHWRPQPIKNCSAAFYGLSWMFTVLLSSTTLLFFFRVRAVFMDKKYVVAFFFLSWLAVVAGCIAETQSGGPAPPSIPYPSNAYCLGDPINLLTLVTTMSTAPMANDVLSFCAITWRMLQISHVETTFKSGIQVMLFGHYLPAFSRALLRDGQVYFLCTVSLAILSTATFFIPGVPRIVSIAIVYPNVAIMNLMGCKIFRHTKLGLSALSDPTQSIAFHIPEPSDQRA</sequence>
<evidence type="ECO:0000313" key="2">
    <source>
        <dbReference type="EMBL" id="KDR82163.1"/>
    </source>
</evidence>
<feature type="transmembrane region" description="Helical" evidence="1">
    <location>
        <begin position="209"/>
        <end position="227"/>
    </location>
</feature>
<name>A0A067TT55_GALM3</name>
<dbReference type="AlphaFoldDB" id="A0A067TT55"/>
<feature type="transmembrane region" description="Helical" evidence="1">
    <location>
        <begin position="233"/>
        <end position="254"/>
    </location>
</feature>
<feature type="transmembrane region" description="Helical" evidence="1">
    <location>
        <begin position="28"/>
        <end position="49"/>
    </location>
</feature>
<dbReference type="EMBL" id="KL142370">
    <property type="protein sequence ID" value="KDR82163.1"/>
    <property type="molecule type" value="Genomic_DNA"/>
</dbReference>
<dbReference type="HOGENOM" id="CLU_060549_3_1_1"/>
<dbReference type="OrthoDB" id="3038990at2759"/>
<keyword evidence="3" id="KW-1185">Reference proteome</keyword>
<evidence type="ECO:0000313" key="3">
    <source>
        <dbReference type="Proteomes" id="UP000027222"/>
    </source>
</evidence>
<keyword evidence="1" id="KW-0472">Membrane</keyword>
<reference evidence="3" key="1">
    <citation type="journal article" date="2014" name="Proc. Natl. Acad. Sci. U.S.A.">
        <title>Extensive sampling of basidiomycete genomes demonstrates inadequacy of the white-rot/brown-rot paradigm for wood decay fungi.</title>
        <authorList>
            <person name="Riley R."/>
            <person name="Salamov A.A."/>
            <person name="Brown D.W."/>
            <person name="Nagy L.G."/>
            <person name="Floudas D."/>
            <person name="Held B.W."/>
            <person name="Levasseur A."/>
            <person name="Lombard V."/>
            <person name="Morin E."/>
            <person name="Otillar R."/>
            <person name="Lindquist E.A."/>
            <person name="Sun H."/>
            <person name="LaButti K.M."/>
            <person name="Schmutz J."/>
            <person name="Jabbour D."/>
            <person name="Luo H."/>
            <person name="Baker S.E."/>
            <person name="Pisabarro A.G."/>
            <person name="Walton J.D."/>
            <person name="Blanchette R.A."/>
            <person name="Henrissat B."/>
            <person name="Martin F."/>
            <person name="Cullen D."/>
            <person name="Hibbett D.S."/>
            <person name="Grigoriev I.V."/>
        </authorList>
    </citation>
    <scope>NUCLEOTIDE SEQUENCE [LARGE SCALE GENOMIC DNA]</scope>
    <source>
        <strain evidence="3">CBS 339.88</strain>
    </source>
</reference>
<keyword evidence="1" id="KW-0812">Transmembrane</keyword>
<gene>
    <name evidence="2" type="ORF">GALMADRAFT_90774</name>
</gene>
<organism evidence="2 3">
    <name type="scientific">Galerina marginata (strain CBS 339.88)</name>
    <dbReference type="NCBI Taxonomy" id="685588"/>
    <lineage>
        <taxon>Eukaryota</taxon>
        <taxon>Fungi</taxon>
        <taxon>Dikarya</taxon>
        <taxon>Basidiomycota</taxon>
        <taxon>Agaricomycotina</taxon>
        <taxon>Agaricomycetes</taxon>
        <taxon>Agaricomycetidae</taxon>
        <taxon>Agaricales</taxon>
        <taxon>Agaricineae</taxon>
        <taxon>Strophariaceae</taxon>
        <taxon>Galerina</taxon>
    </lineage>
</organism>
<feature type="transmembrane region" description="Helical" evidence="1">
    <location>
        <begin position="69"/>
        <end position="90"/>
    </location>
</feature>
<evidence type="ECO:0000256" key="1">
    <source>
        <dbReference type="SAM" id="Phobius"/>
    </source>
</evidence>
<feature type="transmembrane region" description="Helical" evidence="1">
    <location>
        <begin position="102"/>
        <end position="120"/>
    </location>
</feature>
<protein>
    <submittedName>
        <fullName evidence="2">Uncharacterized protein</fullName>
    </submittedName>
</protein>
<dbReference type="Proteomes" id="UP000027222">
    <property type="component" value="Unassembled WGS sequence"/>
</dbReference>
<proteinExistence type="predicted"/>
<accession>A0A067TT55</accession>
<keyword evidence="1" id="KW-1133">Transmembrane helix</keyword>